<proteinExistence type="predicted"/>
<evidence type="ECO:0000313" key="4">
    <source>
        <dbReference type="Proteomes" id="UP000237378"/>
    </source>
</evidence>
<feature type="domain" description="HTH cro/C1-type" evidence="2">
    <location>
        <begin position="122"/>
        <end position="162"/>
    </location>
</feature>
<accession>A0A2S3WKF6</accession>
<feature type="region of interest" description="Disordered" evidence="1">
    <location>
        <begin position="290"/>
        <end position="322"/>
    </location>
</feature>
<evidence type="ECO:0000259" key="2">
    <source>
        <dbReference type="PROSITE" id="PS50943"/>
    </source>
</evidence>
<dbReference type="Proteomes" id="UP000237378">
    <property type="component" value="Unassembled WGS sequence"/>
</dbReference>
<dbReference type="AlphaFoldDB" id="A0A2S3WKF6"/>
<feature type="region of interest" description="Disordered" evidence="1">
    <location>
        <begin position="200"/>
        <end position="233"/>
    </location>
</feature>
<dbReference type="PROSITE" id="PS50943">
    <property type="entry name" value="HTH_CROC1"/>
    <property type="match status" value="1"/>
</dbReference>
<sequence length="322" mass="34546">MIHFQAAALGIPGQHVAILSGSRGGGMAKQDEMTNRSIAILINLSAGLDEAGIECGDERVPITANLRLAAAAGAAALSQRAKRSTPFSNQTNSPHVKLVKTAANWLDQLKVVKGFHGDVSAAEFLGVSQTQFSRWRTGKDLLDNYHAWQIAAALNVNPMVVIGSVGFHHSRDTDRTRWLAMLSTVLDSELPAAPVQLAQAPAREAEPVQQPAKASRTASGSTESTAQGSKWTDDEDQRLIAGYRNGEAIDTLATAHKRTPKAILLRLSKMHRLIPAEQLASLCELYGVNLSSSGNGRKTEQNKSSPRPRRGKAKAHAPTVFL</sequence>
<organism evidence="3 4">
    <name type="scientific">Pseudomonas putida</name>
    <name type="common">Arthrobacter siderocapsulatus</name>
    <dbReference type="NCBI Taxonomy" id="303"/>
    <lineage>
        <taxon>Bacteria</taxon>
        <taxon>Pseudomonadati</taxon>
        <taxon>Pseudomonadota</taxon>
        <taxon>Gammaproteobacteria</taxon>
        <taxon>Pseudomonadales</taxon>
        <taxon>Pseudomonadaceae</taxon>
        <taxon>Pseudomonas</taxon>
    </lineage>
</organism>
<dbReference type="InterPro" id="IPR010982">
    <property type="entry name" value="Lambda_DNA-bd_dom_sf"/>
</dbReference>
<dbReference type="SUPFAM" id="SSF47413">
    <property type="entry name" value="lambda repressor-like DNA-binding domains"/>
    <property type="match status" value="1"/>
</dbReference>
<reference evidence="3 4" key="2">
    <citation type="submission" date="2018-03" db="EMBL/GenBank/DDBJ databases">
        <title>Draft genome of Pseudomonas putida strain KH-18-2.</title>
        <authorList>
            <person name="Yoshizawa S."/>
            <person name="Khan N.H."/>
            <person name="Nishimura M."/>
            <person name="Chiura H.X."/>
            <person name="Ogura Y."/>
            <person name="Hayashi T."/>
            <person name="Kogure K."/>
        </authorList>
    </citation>
    <scope>NUCLEOTIDE SEQUENCE [LARGE SCALE GENOMIC DNA]</scope>
    <source>
        <strain evidence="3 4">KH-18-2</strain>
    </source>
</reference>
<gene>
    <name evidence="3" type="ORF">BGP82_28055</name>
</gene>
<dbReference type="GO" id="GO:0003677">
    <property type="term" value="F:DNA binding"/>
    <property type="evidence" value="ECO:0007669"/>
    <property type="project" value="InterPro"/>
</dbReference>
<dbReference type="InterPro" id="IPR001387">
    <property type="entry name" value="Cro/C1-type_HTH"/>
</dbReference>
<name>A0A2S3WKF6_PSEPU</name>
<evidence type="ECO:0000313" key="3">
    <source>
        <dbReference type="EMBL" id="POF99698.1"/>
    </source>
</evidence>
<feature type="compositionally biased region" description="Polar residues" evidence="1">
    <location>
        <begin position="216"/>
        <end position="230"/>
    </location>
</feature>
<feature type="compositionally biased region" description="Basic residues" evidence="1">
    <location>
        <begin position="306"/>
        <end position="315"/>
    </location>
</feature>
<dbReference type="EMBL" id="MING01000087">
    <property type="protein sequence ID" value="POF99698.1"/>
    <property type="molecule type" value="Genomic_DNA"/>
</dbReference>
<reference evidence="3 4" key="1">
    <citation type="submission" date="2016-08" db="EMBL/GenBank/DDBJ databases">
        <authorList>
            <person name="Seilhamer J.J."/>
        </authorList>
    </citation>
    <scope>NUCLEOTIDE SEQUENCE [LARGE SCALE GENOMIC DNA]</scope>
    <source>
        <strain evidence="3 4">KH-18-2</strain>
    </source>
</reference>
<evidence type="ECO:0000256" key="1">
    <source>
        <dbReference type="SAM" id="MobiDB-lite"/>
    </source>
</evidence>
<comment type="caution">
    <text evidence="3">The sequence shown here is derived from an EMBL/GenBank/DDBJ whole genome shotgun (WGS) entry which is preliminary data.</text>
</comment>
<protein>
    <submittedName>
        <fullName evidence="3">Transcriptional regulator</fullName>
    </submittedName>
</protein>